<accession>A0A9W6JRH2</accession>
<proteinExistence type="predicted"/>
<dbReference type="SUPFAM" id="SSF53706">
    <property type="entry name" value="Formate dehydrogenase/DMSO reductase, domains 1-3"/>
    <property type="match status" value="1"/>
</dbReference>
<sequence length="414" mass="42946">MTDAAPAATTSRNVVCPFCGLGCDDVALEVEGAKVTPVGGSCGKGAALFARSGAPAPDPRVNGREASLDEAIAAAAELLAEARSPVHAGLATDVDGVRAVLKLAARIGGSVDHHASEGLVRNLASSQRKGWIATTFAEVRNRCDVLVVVGPDPEKAFHRFYARVAPKTGRFFEGPRRVIFLGGAPAEGSLAQLEGSTVETVAVPEGGLVDALSRLAVLAAGGAPLKGEPDLAPLADTLKAAKYAVLAWSASSLDDDADLVIERAVAVVDALNVEGRAACLPLSGKDNLTGAYHATLWNVGFPLRVGFRGGVADHDQRAYATETAVKTADVVVWTQAFRPDAPPESEARLIALAHPDTEFEREPDVFIPVGQPGLDHAGLAFRADSVVGLPLGKHRDAGLPSVADVLARILERLP</sequence>
<organism evidence="1 2">
    <name type="scientific">Methylopila turkensis</name>
    <dbReference type="NCBI Taxonomy" id="1437816"/>
    <lineage>
        <taxon>Bacteria</taxon>
        <taxon>Pseudomonadati</taxon>
        <taxon>Pseudomonadota</taxon>
        <taxon>Alphaproteobacteria</taxon>
        <taxon>Hyphomicrobiales</taxon>
        <taxon>Methylopilaceae</taxon>
        <taxon>Methylopila</taxon>
    </lineage>
</organism>
<evidence type="ECO:0000313" key="2">
    <source>
        <dbReference type="Proteomes" id="UP001143309"/>
    </source>
</evidence>
<comment type="caution">
    <text evidence="1">The sequence shown here is derived from an EMBL/GenBank/DDBJ whole genome shotgun (WGS) entry which is preliminary data.</text>
</comment>
<dbReference type="Proteomes" id="UP001143309">
    <property type="component" value="Unassembled WGS sequence"/>
</dbReference>
<dbReference type="EMBL" id="BSFL01000003">
    <property type="protein sequence ID" value="GLK80690.1"/>
    <property type="molecule type" value="Genomic_DNA"/>
</dbReference>
<keyword evidence="2" id="KW-1185">Reference proteome</keyword>
<dbReference type="RefSeq" id="WP_271201178.1">
    <property type="nucleotide sequence ID" value="NZ_BSFL01000003.1"/>
</dbReference>
<reference evidence="1" key="2">
    <citation type="submission" date="2023-01" db="EMBL/GenBank/DDBJ databases">
        <authorList>
            <person name="Sun Q."/>
            <person name="Evtushenko L."/>
        </authorList>
    </citation>
    <scope>NUCLEOTIDE SEQUENCE</scope>
    <source>
        <strain evidence="1">VKM B-2748</strain>
    </source>
</reference>
<gene>
    <name evidence="1" type="primary">fwdB</name>
    <name evidence="1" type="ORF">GCM10008174_24310</name>
</gene>
<protein>
    <submittedName>
        <fullName evidence="1">Tungsten-containing formylmethanofuran dehydrogenase 2 subunit B</fullName>
    </submittedName>
</protein>
<name>A0A9W6JRH2_9HYPH</name>
<evidence type="ECO:0000313" key="1">
    <source>
        <dbReference type="EMBL" id="GLK80690.1"/>
    </source>
</evidence>
<dbReference type="AlphaFoldDB" id="A0A9W6JRH2"/>
<reference evidence="1" key="1">
    <citation type="journal article" date="2014" name="Int. J. Syst. Evol. Microbiol.">
        <title>Complete genome sequence of Corynebacterium casei LMG S-19264T (=DSM 44701T), isolated from a smear-ripened cheese.</title>
        <authorList>
            <consortium name="US DOE Joint Genome Institute (JGI-PGF)"/>
            <person name="Walter F."/>
            <person name="Albersmeier A."/>
            <person name="Kalinowski J."/>
            <person name="Ruckert C."/>
        </authorList>
    </citation>
    <scope>NUCLEOTIDE SEQUENCE</scope>
    <source>
        <strain evidence="1">VKM B-2748</strain>
    </source>
</reference>